<dbReference type="AlphaFoldDB" id="R7YFW7"/>
<feature type="transmembrane region" description="Helical" evidence="1">
    <location>
        <begin position="114"/>
        <end position="132"/>
    </location>
</feature>
<feature type="transmembrane region" description="Helical" evidence="1">
    <location>
        <begin position="138"/>
        <end position="156"/>
    </location>
</feature>
<comment type="caution">
    <text evidence="2">The sequence shown here is derived from an EMBL/GenBank/DDBJ whole genome shotgun (WGS) entry which is preliminary data.</text>
</comment>
<evidence type="ECO:0000313" key="3">
    <source>
        <dbReference type="Proteomes" id="UP000013569"/>
    </source>
</evidence>
<evidence type="ECO:0000313" key="2">
    <source>
        <dbReference type="EMBL" id="EON34674.1"/>
    </source>
</evidence>
<keyword evidence="1" id="KW-0812">Transmembrane</keyword>
<dbReference type="PATRIC" id="fig|1316928.3.peg.87"/>
<keyword evidence="1" id="KW-1133">Transmembrane helix</keyword>
<organism evidence="2 3">
    <name type="scientific">Gordonia terrae C-6</name>
    <dbReference type="NCBI Taxonomy" id="1316928"/>
    <lineage>
        <taxon>Bacteria</taxon>
        <taxon>Bacillati</taxon>
        <taxon>Actinomycetota</taxon>
        <taxon>Actinomycetes</taxon>
        <taxon>Mycobacteriales</taxon>
        <taxon>Gordoniaceae</taxon>
        <taxon>Gordonia</taxon>
    </lineage>
</organism>
<evidence type="ECO:0000256" key="1">
    <source>
        <dbReference type="SAM" id="Phobius"/>
    </source>
</evidence>
<dbReference type="EMBL" id="AQPW01000001">
    <property type="protein sequence ID" value="EON34674.1"/>
    <property type="molecule type" value="Genomic_DNA"/>
</dbReference>
<gene>
    <name evidence="2" type="ORF">GTC6_00425</name>
</gene>
<sequence length="159" mass="16670">MTLASSLLRQQGVTLASALLREQGVMLASSLLREQGVTLASSLLREQGVKLAPQAATTRATCFSATVPPSDGTTLGTRPRAGCAGRAGRPTREGLMAIDRDKSRAVSEVVREHPVMSLVAVSPGIAVFAALLLLDQTFLAILFLILAVGGGAYLLTRKR</sequence>
<keyword evidence="1" id="KW-0472">Membrane</keyword>
<protein>
    <submittedName>
        <fullName evidence="2">Uncharacterized protein</fullName>
    </submittedName>
</protein>
<proteinExistence type="predicted"/>
<dbReference type="Proteomes" id="UP000013569">
    <property type="component" value="Unassembled WGS sequence"/>
</dbReference>
<name>R7YFW7_9ACTN</name>
<accession>R7YFW7</accession>
<reference evidence="2 3" key="1">
    <citation type="journal article" date="2013" name="Genome Announc.">
        <title>Draft Genome Sequence of a Benzothiophene-Desulfurizing Bacterium, Gordona terrae Strain C-6.</title>
        <authorList>
            <person name="Wang W."/>
            <person name="Ma T."/>
            <person name="Ren Y."/>
            <person name="Li G."/>
        </authorList>
    </citation>
    <scope>NUCLEOTIDE SEQUENCE [LARGE SCALE GENOMIC DNA]</scope>
    <source>
        <strain evidence="2 3">C-6</strain>
    </source>
</reference>